<dbReference type="CDD" id="cd07821">
    <property type="entry name" value="PYR_PYL_RCAR_like"/>
    <property type="match status" value="1"/>
</dbReference>
<comment type="caution">
    <text evidence="1">The sequence shown here is derived from an EMBL/GenBank/DDBJ whole genome shotgun (WGS) entry which is preliminary data.</text>
</comment>
<evidence type="ECO:0000313" key="1">
    <source>
        <dbReference type="EMBL" id="MFK2904475.1"/>
    </source>
</evidence>
<sequence length="140" mass="15352">MLSVSESVELPAPANAVWKTLGDFGGAQRYLAVVERCELAHHGGSTERVLHLKGGGSVRERLVLSCDEDRSLRYTIVESPLPVADYVSTVRVDPLDDRRCRVTWSATFESHGSSDEAAREAIAGIYRMGFDGLRQLYAVA</sequence>
<reference evidence="1 2" key="1">
    <citation type="submission" date="2020-10" db="EMBL/GenBank/DDBJ databases">
        <title>Phylogeny of dyella-like bacteria.</title>
        <authorList>
            <person name="Fu J."/>
        </authorList>
    </citation>
    <scope>NUCLEOTIDE SEQUENCE [LARGE SCALE GENOMIC DNA]</scope>
    <source>
        <strain evidence="1 2">Gsoil3046</strain>
    </source>
</reference>
<dbReference type="EMBL" id="JADIKM010000003">
    <property type="protein sequence ID" value="MFK2904475.1"/>
    <property type="molecule type" value="Genomic_DNA"/>
</dbReference>
<dbReference type="PANTHER" id="PTHR39332">
    <property type="entry name" value="BLL4707 PROTEIN"/>
    <property type="match status" value="1"/>
</dbReference>
<gene>
    <name evidence="1" type="ORF">ISP17_10895</name>
</gene>
<dbReference type="Pfam" id="PF10604">
    <property type="entry name" value="Polyketide_cyc2"/>
    <property type="match status" value="1"/>
</dbReference>
<organism evidence="1 2">
    <name type="scientific">Dyella ginsengisoli</name>
    <dbReference type="NCBI Taxonomy" id="363848"/>
    <lineage>
        <taxon>Bacteria</taxon>
        <taxon>Pseudomonadati</taxon>
        <taxon>Pseudomonadota</taxon>
        <taxon>Gammaproteobacteria</taxon>
        <taxon>Lysobacterales</taxon>
        <taxon>Rhodanobacteraceae</taxon>
        <taxon>Dyella</taxon>
    </lineage>
</organism>
<dbReference type="Gene3D" id="3.30.530.20">
    <property type="match status" value="1"/>
</dbReference>
<protein>
    <submittedName>
        <fullName evidence="1">SRPBCC family protein</fullName>
    </submittedName>
</protein>
<evidence type="ECO:0000313" key="2">
    <source>
        <dbReference type="Proteomes" id="UP001620460"/>
    </source>
</evidence>
<dbReference type="PANTHER" id="PTHR39332:SF7">
    <property type="entry name" value="SRPBCC FAMILY PROTEIN"/>
    <property type="match status" value="1"/>
</dbReference>
<accession>A0ABW8JXT2</accession>
<dbReference type="InterPro" id="IPR023393">
    <property type="entry name" value="START-like_dom_sf"/>
</dbReference>
<dbReference type="SUPFAM" id="SSF55961">
    <property type="entry name" value="Bet v1-like"/>
    <property type="match status" value="1"/>
</dbReference>
<proteinExistence type="predicted"/>
<keyword evidence="2" id="KW-1185">Reference proteome</keyword>
<dbReference type="RefSeq" id="WP_404633028.1">
    <property type="nucleotide sequence ID" value="NZ_JADIKM010000003.1"/>
</dbReference>
<name>A0ABW8JXT2_9GAMM</name>
<dbReference type="InterPro" id="IPR019587">
    <property type="entry name" value="Polyketide_cyclase/dehydratase"/>
</dbReference>
<dbReference type="Proteomes" id="UP001620460">
    <property type="component" value="Unassembled WGS sequence"/>
</dbReference>